<keyword evidence="4" id="KW-1003">Cell membrane</keyword>
<evidence type="ECO:0000256" key="7">
    <source>
        <dbReference type="ARBA" id="ARBA00022614"/>
    </source>
</evidence>
<evidence type="ECO:0000256" key="4">
    <source>
        <dbReference type="ARBA" id="ARBA00022475"/>
    </source>
</evidence>
<evidence type="ECO:0000256" key="9">
    <source>
        <dbReference type="ARBA" id="ARBA00022692"/>
    </source>
</evidence>
<comment type="subcellular location">
    <subcellularLocation>
        <location evidence="1">Cell membrane</location>
        <topology evidence="1">Single-pass membrane protein</topology>
    </subcellularLocation>
</comment>
<evidence type="ECO:0000313" key="25">
    <source>
        <dbReference type="EnsemblPlants" id="HORVU.MOREX.r3.7HG0636440.1"/>
    </source>
</evidence>
<evidence type="ECO:0000256" key="2">
    <source>
        <dbReference type="ARBA" id="ARBA00008684"/>
    </source>
</evidence>
<keyword evidence="10 23" id="KW-0732">Signal</keyword>
<dbReference type="InterPro" id="IPR032675">
    <property type="entry name" value="LRR_dom_sf"/>
</dbReference>
<dbReference type="Pfam" id="PF08263">
    <property type="entry name" value="LRRNT_2"/>
    <property type="match status" value="1"/>
</dbReference>
<dbReference type="GO" id="GO:0005886">
    <property type="term" value="C:plasma membrane"/>
    <property type="evidence" value="ECO:0000318"/>
    <property type="project" value="GO_Central"/>
</dbReference>
<keyword evidence="16 22" id="KW-0472">Membrane</keyword>
<dbReference type="Gramene" id="HORVU.MOREX.r2.7HG0528830.1">
    <property type="protein sequence ID" value="HORVU.MOREX.r2.7HG0528830.1"/>
    <property type="gene ID" value="HORVU.MOREX.r2.7HG0528830"/>
</dbReference>
<evidence type="ECO:0000256" key="21">
    <source>
        <dbReference type="PROSITE-ProRule" id="PRU10141"/>
    </source>
</evidence>
<keyword evidence="18" id="KW-0325">Glycoprotein</keyword>
<dbReference type="GO" id="GO:0005524">
    <property type="term" value="F:ATP binding"/>
    <property type="evidence" value="ECO:0007669"/>
    <property type="project" value="UniProtKB-UniRule"/>
</dbReference>
<evidence type="ECO:0000313" key="26">
    <source>
        <dbReference type="Proteomes" id="UP000011116"/>
    </source>
</evidence>
<dbReference type="SMR" id="A0A8I6YPW6"/>
<evidence type="ECO:0000256" key="5">
    <source>
        <dbReference type="ARBA" id="ARBA00022527"/>
    </source>
</evidence>
<dbReference type="InterPro" id="IPR003591">
    <property type="entry name" value="Leu-rich_rpt_typical-subtyp"/>
</dbReference>
<dbReference type="Pfam" id="PF07714">
    <property type="entry name" value="PK_Tyr_Ser-Thr"/>
    <property type="match status" value="1"/>
</dbReference>
<feature type="transmembrane region" description="Helical" evidence="22">
    <location>
        <begin position="751"/>
        <end position="775"/>
    </location>
</feature>
<feature type="chain" id="PRO_5035221610" description="non-specific serine/threonine protein kinase" evidence="23">
    <location>
        <begin position="28"/>
        <end position="1111"/>
    </location>
</feature>
<protein>
    <recommendedName>
        <fullName evidence="3">non-specific serine/threonine protein kinase</fullName>
        <ecNumber evidence="3">2.7.11.1</ecNumber>
    </recommendedName>
</protein>
<keyword evidence="15 22" id="KW-1133">Transmembrane helix</keyword>
<evidence type="ECO:0000256" key="8">
    <source>
        <dbReference type="ARBA" id="ARBA00022679"/>
    </source>
</evidence>
<organism evidence="25 26">
    <name type="scientific">Hordeum vulgare subsp. vulgare</name>
    <name type="common">Domesticated barley</name>
    <dbReference type="NCBI Taxonomy" id="112509"/>
    <lineage>
        <taxon>Eukaryota</taxon>
        <taxon>Viridiplantae</taxon>
        <taxon>Streptophyta</taxon>
        <taxon>Embryophyta</taxon>
        <taxon>Tracheophyta</taxon>
        <taxon>Spermatophyta</taxon>
        <taxon>Magnoliopsida</taxon>
        <taxon>Liliopsida</taxon>
        <taxon>Poales</taxon>
        <taxon>Poaceae</taxon>
        <taxon>BOP clade</taxon>
        <taxon>Pooideae</taxon>
        <taxon>Triticodae</taxon>
        <taxon>Triticeae</taxon>
        <taxon>Hordeinae</taxon>
        <taxon>Hordeum</taxon>
    </lineage>
</organism>
<dbReference type="EnsemblPlants" id="HORVU.MOREX.r3.7HG0636440.1">
    <property type="protein sequence ID" value="HORVU.MOREX.r3.7HG0636440.1"/>
    <property type="gene ID" value="HORVU.MOREX.r3.7HG0636440"/>
</dbReference>
<evidence type="ECO:0000256" key="23">
    <source>
        <dbReference type="SAM" id="SignalP"/>
    </source>
</evidence>
<dbReference type="InterPro" id="IPR001611">
    <property type="entry name" value="Leu-rich_rpt"/>
</dbReference>
<evidence type="ECO:0000256" key="19">
    <source>
        <dbReference type="ARBA" id="ARBA00047899"/>
    </source>
</evidence>
<dbReference type="Gene3D" id="3.80.10.10">
    <property type="entry name" value="Ribonuclease Inhibitor"/>
    <property type="match status" value="5"/>
</dbReference>
<dbReference type="PROSITE" id="PS00108">
    <property type="entry name" value="PROTEIN_KINASE_ST"/>
    <property type="match status" value="1"/>
</dbReference>
<dbReference type="AlphaFoldDB" id="A0A8I6YPW6"/>
<reference evidence="25" key="2">
    <citation type="submission" date="2020-10" db="EMBL/GenBank/DDBJ databases">
        <authorList>
            <person name="Scholz U."/>
            <person name="Mascher M."/>
            <person name="Fiebig A."/>
        </authorList>
    </citation>
    <scope>NUCLEOTIDE SEQUENCE [LARGE SCALE GENOMIC DNA]</scope>
    <source>
        <strain evidence="25">cv. Morex</strain>
    </source>
</reference>
<dbReference type="PROSITE" id="PS50011">
    <property type="entry name" value="PROTEIN_KINASE_DOM"/>
    <property type="match status" value="1"/>
</dbReference>
<reference evidence="26" key="1">
    <citation type="journal article" date="2012" name="Nature">
        <title>A physical, genetic and functional sequence assembly of the barley genome.</title>
        <authorList>
            <consortium name="The International Barley Genome Sequencing Consortium"/>
            <person name="Mayer K.F."/>
            <person name="Waugh R."/>
            <person name="Brown J.W."/>
            <person name="Schulman A."/>
            <person name="Langridge P."/>
            <person name="Platzer M."/>
            <person name="Fincher G.B."/>
            <person name="Muehlbauer G.J."/>
            <person name="Sato K."/>
            <person name="Close T.J."/>
            <person name="Wise R.P."/>
            <person name="Stein N."/>
        </authorList>
    </citation>
    <scope>NUCLEOTIDE SEQUENCE [LARGE SCALE GENOMIC DNA]</scope>
    <source>
        <strain evidence="26">cv. Morex</strain>
    </source>
</reference>
<evidence type="ECO:0000256" key="11">
    <source>
        <dbReference type="ARBA" id="ARBA00022737"/>
    </source>
</evidence>
<dbReference type="Gene3D" id="1.10.510.10">
    <property type="entry name" value="Transferase(Phosphotransferase) domain 1"/>
    <property type="match status" value="1"/>
</dbReference>
<dbReference type="PROSITE" id="PS00107">
    <property type="entry name" value="PROTEIN_KINASE_ATP"/>
    <property type="match status" value="1"/>
</dbReference>
<keyword evidence="17" id="KW-0675">Receptor</keyword>
<keyword evidence="26" id="KW-1185">Reference proteome</keyword>
<keyword evidence="8" id="KW-0808">Transferase</keyword>
<dbReference type="PANTHER" id="PTHR48056">
    <property type="entry name" value="LRR RECEPTOR-LIKE SERINE/THREONINE-PROTEIN KINASE-RELATED"/>
    <property type="match status" value="1"/>
</dbReference>
<dbReference type="PANTHER" id="PTHR48056:SF89">
    <property type="entry name" value="OS06G0585982 PROTEIN"/>
    <property type="match status" value="1"/>
</dbReference>
<dbReference type="PROSITE" id="PS51450">
    <property type="entry name" value="LRR"/>
    <property type="match status" value="1"/>
</dbReference>
<evidence type="ECO:0000256" key="1">
    <source>
        <dbReference type="ARBA" id="ARBA00004162"/>
    </source>
</evidence>
<reference evidence="25" key="3">
    <citation type="submission" date="2022-01" db="UniProtKB">
        <authorList>
            <consortium name="EnsemblPlants"/>
        </authorList>
    </citation>
    <scope>IDENTIFICATION</scope>
    <source>
        <strain evidence="25">subsp. vulgare</strain>
    </source>
</reference>
<dbReference type="SUPFAM" id="SSF52058">
    <property type="entry name" value="L domain-like"/>
    <property type="match status" value="2"/>
</dbReference>
<dbReference type="SMART" id="SM00220">
    <property type="entry name" value="S_TKc"/>
    <property type="match status" value="1"/>
</dbReference>
<dbReference type="InterPro" id="IPR017441">
    <property type="entry name" value="Protein_kinase_ATP_BS"/>
</dbReference>
<name>A0A8I6YPW6_HORVV</name>
<dbReference type="FunFam" id="3.80.10.10:FF:000095">
    <property type="entry name" value="LRR receptor-like serine/threonine-protein kinase GSO1"/>
    <property type="match status" value="2"/>
</dbReference>
<evidence type="ECO:0000256" key="12">
    <source>
        <dbReference type="ARBA" id="ARBA00022741"/>
    </source>
</evidence>
<dbReference type="SUPFAM" id="SSF56112">
    <property type="entry name" value="Protein kinase-like (PK-like)"/>
    <property type="match status" value="1"/>
</dbReference>
<feature type="domain" description="Protein kinase" evidence="24">
    <location>
        <begin position="810"/>
        <end position="1105"/>
    </location>
</feature>
<evidence type="ECO:0000256" key="13">
    <source>
        <dbReference type="ARBA" id="ARBA00022777"/>
    </source>
</evidence>
<evidence type="ECO:0000256" key="22">
    <source>
        <dbReference type="SAM" id="Phobius"/>
    </source>
</evidence>
<keyword evidence="7" id="KW-0433">Leucine-rich repeat</keyword>
<evidence type="ECO:0000256" key="18">
    <source>
        <dbReference type="ARBA" id="ARBA00023180"/>
    </source>
</evidence>
<evidence type="ECO:0000259" key="24">
    <source>
        <dbReference type="PROSITE" id="PS50011"/>
    </source>
</evidence>
<dbReference type="Pfam" id="PF13855">
    <property type="entry name" value="LRR_8"/>
    <property type="match status" value="3"/>
</dbReference>
<evidence type="ECO:0000256" key="16">
    <source>
        <dbReference type="ARBA" id="ARBA00023136"/>
    </source>
</evidence>
<evidence type="ECO:0000256" key="10">
    <source>
        <dbReference type="ARBA" id="ARBA00022729"/>
    </source>
</evidence>
<dbReference type="Gene3D" id="3.30.200.20">
    <property type="entry name" value="Phosphorylase Kinase, domain 1"/>
    <property type="match status" value="1"/>
</dbReference>
<keyword evidence="12 21" id="KW-0547">Nucleotide-binding</keyword>
<evidence type="ECO:0000256" key="17">
    <source>
        <dbReference type="ARBA" id="ARBA00023170"/>
    </source>
</evidence>
<keyword evidence="6" id="KW-0597">Phosphoprotein</keyword>
<feature type="signal peptide" evidence="23">
    <location>
        <begin position="1"/>
        <end position="27"/>
    </location>
</feature>
<dbReference type="FunFam" id="1.10.510.10:FF:000358">
    <property type="entry name" value="Putative leucine-rich repeat receptor-like serine/threonine-protein kinase"/>
    <property type="match status" value="1"/>
</dbReference>
<dbReference type="InterPro" id="IPR050647">
    <property type="entry name" value="Plant_LRR-RLKs"/>
</dbReference>
<dbReference type="InterPro" id="IPR001245">
    <property type="entry name" value="Ser-Thr/Tyr_kinase_cat_dom"/>
</dbReference>
<accession>A0A8I6YPW6</accession>
<sequence>MAMVARPITAIIFTFLLFFLFLHTASPALVGEDEDRSVLLVFKASVSGDPKGALAGWGSPDVCNWTGVACDMKATRRRVVKLILSEQELFGEVSPALGNLSHLRTLNLSGNHFAGSIPPELGNLSYLKFLDVSLNMLNGSIPPELGNLSHLKFLDVSSNMLAWTIPPELGNLSRLKFLDVSSNTLAGTVPPELGNLSRLSSLDLSGNVFVGAVPRELGNLSRLKFLNMSSNNLNGTAPPELGNLSRLLFLYVSFNTLSGNVPSELCNLSHLKFLSMSSNMLTGTVPPKLGNVSGLISLDLSENDFVGAVPWELGKLSRLKQLSLSGNQLEGSIPVELALMRSLAYLNLGRNNLSGNIPSTIFCNLSALHYVEMSSNSLNGKIPIRADCSLPKLTSLVLWSNNLHGGIPPALSNSTNLRWLLLQSNYLDGELPSNDMFSGMRSLKYLHLSFNSLSAANSRNNTGLEPFFASLTNCTGLKELGVAGNDIADRIPSVVGRLPPGLMQLHLEFNRIFGPIPANIFNLTNLNLLNLSHNLLDGSIPQGIASMRQLEQLHLSNNLLSGDIPPYLGTIPRLGFIDFSQNQLTGAIPPSIMQCVTLQNLDLSHNKLQGKIPDSLSRMSGLLYLNLAGNLLSGAIPMTIGEVVKLEMLNLSSNHLSGTIPPQLSTCIELVYLDVSCNGLTGPLPLSLEKAVSLRHVNFSYNDFSGEVPSGGVFAGFRADAFLGNAGLCARTKSMTPPLARCNGAASHRRVVLLVVVTATSFMLAIIGLTVWCALVRERWRSPLLPCEPSTREDYPRISQRELYEATGGFEHSRLIGAGRFGRVYEGTLRDGMRVAIKVLDANTGGGEVCRSFKRECDVLRQTRHRNLVRVVTTCSQPDFHAIVLPLMANGSLESHLYPRVGGPGRGMDLAWLVSIAGDIAEGLTYLHHYAPVRVVHCDLKPSNVLLDDDMTAVVADFGIARMVKDIGDDDNNTGSADPCNSTAGLLQGSVGYIAPEYGLGGRSSREGDVYSFGVMLLELITGKRPTDVLFQGGLTLHDWVRRHHPHDVTDIIARSWLATTDEMLSAVQANNIVVKLMELGIACTQHSPMVRPTMVEVCHAIALLKDSFSS</sequence>
<keyword evidence="9 22" id="KW-0812">Transmembrane</keyword>
<keyword evidence="14 21" id="KW-0067">ATP-binding</keyword>
<dbReference type="Gramene" id="HORVU.MOREX.r3.7HG0636440.1">
    <property type="protein sequence ID" value="HORVU.MOREX.r3.7HG0636440.1"/>
    <property type="gene ID" value="HORVU.MOREX.r3.7HG0636440"/>
</dbReference>
<keyword evidence="13" id="KW-0418">Kinase</keyword>
<dbReference type="SMART" id="SM00369">
    <property type="entry name" value="LRR_TYP"/>
    <property type="match status" value="12"/>
</dbReference>
<dbReference type="InterPro" id="IPR000719">
    <property type="entry name" value="Prot_kinase_dom"/>
</dbReference>
<dbReference type="InterPro" id="IPR008271">
    <property type="entry name" value="Ser/Thr_kinase_AS"/>
</dbReference>
<evidence type="ECO:0000256" key="15">
    <source>
        <dbReference type="ARBA" id="ARBA00022989"/>
    </source>
</evidence>
<keyword evidence="11" id="KW-0677">Repeat</keyword>
<comment type="similarity">
    <text evidence="2">Belongs to the protein kinase superfamily. Ser/Thr protein kinase family.</text>
</comment>
<comment type="catalytic activity">
    <reaction evidence="20">
        <text>L-seryl-[protein] + ATP = O-phospho-L-seryl-[protein] + ADP + H(+)</text>
        <dbReference type="Rhea" id="RHEA:17989"/>
        <dbReference type="Rhea" id="RHEA-COMP:9863"/>
        <dbReference type="Rhea" id="RHEA-COMP:11604"/>
        <dbReference type="ChEBI" id="CHEBI:15378"/>
        <dbReference type="ChEBI" id="CHEBI:29999"/>
        <dbReference type="ChEBI" id="CHEBI:30616"/>
        <dbReference type="ChEBI" id="CHEBI:83421"/>
        <dbReference type="ChEBI" id="CHEBI:456216"/>
        <dbReference type="EC" id="2.7.11.1"/>
    </reaction>
</comment>
<dbReference type="FunFam" id="3.80.10.10:FF:000299">
    <property type="entry name" value="Piriformospora indica-insensitive protein 2"/>
    <property type="match status" value="1"/>
</dbReference>
<evidence type="ECO:0000256" key="20">
    <source>
        <dbReference type="ARBA" id="ARBA00048679"/>
    </source>
</evidence>
<evidence type="ECO:0000256" key="3">
    <source>
        <dbReference type="ARBA" id="ARBA00012513"/>
    </source>
</evidence>
<dbReference type="Pfam" id="PF23598">
    <property type="entry name" value="LRR_14"/>
    <property type="match status" value="1"/>
</dbReference>
<keyword evidence="5" id="KW-0723">Serine/threonine-protein kinase</keyword>
<feature type="binding site" evidence="21">
    <location>
        <position position="838"/>
    </location>
    <ligand>
        <name>ATP</name>
        <dbReference type="ChEBI" id="CHEBI:30616"/>
    </ligand>
</feature>
<dbReference type="FunFam" id="3.80.10.10:FF:000129">
    <property type="entry name" value="Leucine-rich repeat receptor-like kinase"/>
    <property type="match status" value="1"/>
</dbReference>
<dbReference type="Proteomes" id="UP000011116">
    <property type="component" value="Chromosome 7H"/>
</dbReference>
<dbReference type="InterPro" id="IPR013210">
    <property type="entry name" value="LRR_N_plant-typ"/>
</dbReference>
<evidence type="ECO:0000256" key="14">
    <source>
        <dbReference type="ARBA" id="ARBA00022840"/>
    </source>
</evidence>
<dbReference type="SUPFAM" id="SSF52047">
    <property type="entry name" value="RNI-like"/>
    <property type="match status" value="1"/>
</dbReference>
<dbReference type="InterPro" id="IPR011009">
    <property type="entry name" value="Kinase-like_dom_sf"/>
</dbReference>
<dbReference type="EC" id="2.7.11.1" evidence="3"/>
<evidence type="ECO:0000256" key="6">
    <source>
        <dbReference type="ARBA" id="ARBA00022553"/>
    </source>
</evidence>
<dbReference type="InterPro" id="IPR055414">
    <property type="entry name" value="LRR_R13L4/SHOC2-like"/>
</dbReference>
<proteinExistence type="inferred from homology"/>
<dbReference type="GO" id="GO:0004674">
    <property type="term" value="F:protein serine/threonine kinase activity"/>
    <property type="evidence" value="ECO:0007669"/>
    <property type="project" value="UniProtKB-KW"/>
</dbReference>
<comment type="catalytic activity">
    <reaction evidence="19">
        <text>L-threonyl-[protein] + ATP = O-phospho-L-threonyl-[protein] + ADP + H(+)</text>
        <dbReference type="Rhea" id="RHEA:46608"/>
        <dbReference type="Rhea" id="RHEA-COMP:11060"/>
        <dbReference type="Rhea" id="RHEA-COMP:11605"/>
        <dbReference type="ChEBI" id="CHEBI:15378"/>
        <dbReference type="ChEBI" id="CHEBI:30013"/>
        <dbReference type="ChEBI" id="CHEBI:30616"/>
        <dbReference type="ChEBI" id="CHEBI:61977"/>
        <dbReference type="ChEBI" id="CHEBI:456216"/>
        <dbReference type="EC" id="2.7.11.1"/>
    </reaction>
</comment>
<dbReference type="Pfam" id="PF00560">
    <property type="entry name" value="LRR_1"/>
    <property type="match status" value="4"/>
</dbReference>